<gene>
    <name evidence="2" type="ORF">H8E41_05930</name>
</gene>
<dbReference type="InterPro" id="IPR002901">
    <property type="entry name" value="MGlyc_endo_b_GlcNAc-like_dom"/>
</dbReference>
<organism evidence="2 3">
    <name type="scientific">Candidatus Desulfobia pelagia</name>
    <dbReference type="NCBI Taxonomy" id="2841692"/>
    <lineage>
        <taxon>Bacteria</taxon>
        <taxon>Pseudomonadati</taxon>
        <taxon>Thermodesulfobacteriota</taxon>
        <taxon>Desulfobulbia</taxon>
        <taxon>Desulfobulbales</taxon>
        <taxon>Desulfobulbaceae</taxon>
        <taxon>Candidatus Desulfobia</taxon>
    </lineage>
</organism>
<dbReference type="InterPro" id="IPR053195">
    <property type="entry name" value="Bax-like"/>
</dbReference>
<evidence type="ECO:0000313" key="2">
    <source>
        <dbReference type="EMBL" id="MBC8317425.1"/>
    </source>
</evidence>
<reference evidence="2 3" key="1">
    <citation type="submission" date="2020-08" db="EMBL/GenBank/DDBJ databases">
        <title>Bridging the membrane lipid divide: bacteria of the FCB group superphylum have the potential to synthesize archaeal ether lipids.</title>
        <authorList>
            <person name="Villanueva L."/>
            <person name="Von Meijenfeldt F.A.B."/>
            <person name="Westbye A.B."/>
            <person name="Yadav S."/>
            <person name="Hopmans E.C."/>
            <person name="Dutilh B.E."/>
            <person name="Sinninghe Damste J.S."/>
        </authorList>
    </citation>
    <scope>NUCLEOTIDE SEQUENCE [LARGE SCALE GENOMIC DNA]</scope>
    <source>
        <strain evidence="2">NIOZ-UU47</strain>
    </source>
</reference>
<dbReference type="AlphaFoldDB" id="A0A8J6NDH6"/>
<proteinExistence type="predicted"/>
<protein>
    <submittedName>
        <fullName evidence="2">Glucosaminidase domain-containing protein</fullName>
    </submittedName>
</protein>
<dbReference type="Pfam" id="PF01832">
    <property type="entry name" value="Glucosaminidase"/>
    <property type="match status" value="1"/>
</dbReference>
<dbReference type="PANTHER" id="PTHR40572">
    <property type="entry name" value="PROTEIN BAX"/>
    <property type="match status" value="1"/>
</dbReference>
<feature type="domain" description="Mannosyl-glycoprotein endo-beta-N-acetylglucosamidase-like" evidence="1">
    <location>
        <begin position="166"/>
        <end position="287"/>
    </location>
</feature>
<evidence type="ECO:0000259" key="1">
    <source>
        <dbReference type="Pfam" id="PF01832"/>
    </source>
</evidence>
<dbReference type="EMBL" id="JACNJZ010000089">
    <property type="protein sequence ID" value="MBC8317425.1"/>
    <property type="molecule type" value="Genomic_DNA"/>
</dbReference>
<dbReference type="PANTHER" id="PTHR40572:SF1">
    <property type="entry name" value="PROTEIN BAX"/>
    <property type="match status" value="1"/>
</dbReference>
<dbReference type="Gene3D" id="1.10.530.10">
    <property type="match status" value="1"/>
</dbReference>
<comment type="caution">
    <text evidence="2">The sequence shown here is derived from an EMBL/GenBank/DDBJ whole genome shotgun (WGS) entry which is preliminary data.</text>
</comment>
<accession>A0A8J6NDH6</accession>
<name>A0A8J6NDH6_9BACT</name>
<dbReference type="Proteomes" id="UP000614424">
    <property type="component" value="Unassembled WGS sequence"/>
</dbReference>
<dbReference type="GO" id="GO:0004040">
    <property type="term" value="F:amidase activity"/>
    <property type="evidence" value="ECO:0007669"/>
    <property type="project" value="InterPro"/>
</dbReference>
<evidence type="ECO:0000313" key="3">
    <source>
        <dbReference type="Proteomes" id="UP000614424"/>
    </source>
</evidence>
<sequence length="326" mass="37106">MSIWTFMDHGNLLLVNPQVSSSPFSTSFNSGHRSYSNETKQSEIASVPVLTNEFNKAKFLRQLEKKDYSGLIIHKFPNYLSHLDVPNKKQAFFQTLIPSIIIALKEVKTERGKLLQIAQKMSFQPVMTISKKNISWKANLEKSEISFLLKMAKKYRSKEMSDLVNKVKGYPVSLILAQGAIESSWGTSRFAVEGNNVFGVWTWGEKGLVPKERDEGKTHKVAMYDSILDSVRAYILTLNRHYAYVDLRNYRLQTSDSLVLAEGLLSYSERREAYVDDVKQVIESNNLQYYDSFQLTASPDKVIDFADISKQLADITAEKEMSLPSS</sequence>